<evidence type="ECO:0008006" key="3">
    <source>
        <dbReference type="Google" id="ProtNLM"/>
    </source>
</evidence>
<reference evidence="1" key="1">
    <citation type="submission" date="2021-07" db="EMBL/GenBank/DDBJ databases">
        <title>Candidatus Kaistella beijingensis sp. nov. isolated from a municipal wastewater treatment plant is involved in sludge foaming.</title>
        <authorList>
            <person name="Song Y."/>
            <person name="Liu S.-J."/>
        </authorList>
    </citation>
    <scope>NUCLEOTIDE SEQUENCE</scope>
    <source>
        <strain evidence="1">DSM 43998</strain>
    </source>
</reference>
<protein>
    <recommendedName>
        <fullName evidence="3">HK97 gp10 family phage protein</fullName>
    </recommendedName>
</protein>
<evidence type="ECO:0000313" key="1">
    <source>
        <dbReference type="EMBL" id="QXQ14724.1"/>
    </source>
</evidence>
<dbReference type="RefSeq" id="WP_066468413.1">
    <property type="nucleotide sequence ID" value="NZ_CBCRUZ010000004.1"/>
</dbReference>
<dbReference type="EMBL" id="CP079105">
    <property type="protein sequence ID" value="QXQ14724.1"/>
    <property type="molecule type" value="Genomic_DNA"/>
</dbReference>
<accession>A0ABX8SA35</accession>
<keyword evidence="2" id="KW-1185">Reference proteome</keyword>
<dbReference type="Proteomes" id="UP000887023">
    <property type="component" value="Chromosome"/>
</dbReference>
<organism evidence="1 2">
    <name type="scientific">Skermania pinensis</name>
    <dbReference type="NCBI Taxonomy" id="39122"/>
    <lineage>
        <taxon>Bacteria</taxon>
        <taxon>Bacillati</taxon>
        <taxon>Actinomycetota</taxon>
        <taxon>Actinomycetes</taxon>
        <taxon>Mycobacteriales</taxon>
        <taxon>Gordoniaceae</taxon>
        <taxon>Skermania</taxon>
    </lineage>
</organism>
<proteinExistence type="predicted"/>
<evidence type="ECO:0000313" key="2">
    <source>
        <dbReference type="Proteomes" id="UP000887023"/>
    </source>
</evidence>
<gene>
    <name evidence="1" type="ORF">KV203_04810</name>
</gene>
<name>A0ABX8SA35_9ACTN</name>
<sequence length="141" mass="14854">MGSDNGPFGIDPEEFDRVVRETGEGIRDALQSVSKFLDRAGDAAGLASLVDGLVGGQLGVNRASPRKPASAAPISLEKVDDAGSGVWVIYTLDSVGTARVEQVYPSEIEALRGNKRNTDPTRKVRFVPFGVPIGVLDAADD</sequence>